<dbReference type="OrthoDB" id="1929357at2759"/>
<name>A0A8X7SJM6_BRACI</name>
<organism evidence="1 2">
    <name type="scientific">Brassica carinata</name>
    <name type="common">Ethiopian mustard</name>
    <name type="synonym">Abyssinian cabbage</name>
    <dbReference type="NCBI Taxonomy" id="52824"/>
    <lineage>
        <taxon>Eukaryota</taxon>
        <taxon>Viridiplantae</taxon>
        <taxon>Streptophyta</taxon>
        <taxon>Embryophyta</taxon>
        <taxon>Tracheophyta</taxon>
        <taxon>Spermatophyta</taxon>
        <taxon>Magnoliopsida</taxon>
        <taxon>eudicotyledons</taxon>
        <taxon>Gunneridae</taxon>
        <taxon>Pentapetalae</taxon>
        <taxon>rosids</taxon>
        <taxon>malvids</taxon>
        <taxon>Brassicales</taxon>
        <taxon>Brassicaceae</taxon>
        <taxon>Brassiceae</taxon>
        <taxon>Brassica</taxon>
    </lineage>
</organism>
<evidence type="ECO:0000313" key="1">
    <source>
        <dbReference type="EMBL" id="KAG2307588.1"/>
    </source>
</evidence>
<dbReference type="AlphaFoldDB" id="A0A8X7SJM6"/>
<reference evidence="1 2" key="1">
    <citation type="submission" date="2020-02" db="EMBL/GenBank/DDBJ databases">
        <authorList>
            <person name="Ma Q."/>
            <person name="Huang Y."/>
            <person name="Song X."/>
            <person name="Pei D."/>
        </authorList>
    </citation>
    <scope>NUCLEOTIDE SEQUENCE [LARGE SCALE GENOMIC DNA]</scope>
    <source>
        <strain evidence="1">Sxm20200214</strain>
        <tissue evidence="1">Leaf</tissue>
    </source>
</reference>
<dbReference type="Proteomes" id="UP000886595">
    <property type="component" value="Unassembled WGS sequence"/>
</dbReference>
<comment type="caution">
    <text evidence="1">The sequence shown here is derived from an EMBL/GenBank/DDBJ whole genome shotgun (WGS) entry which is preliminary data.</text>
</comment>
<dbReference type="EMBL" id="JAAMPC010000006">
    <property type="protein sequence ID" value="KAG2307588.1"/>
    <property type="molecule type" value="Genomic_DNA"/>
</dbReference>
<gene>
    <name evidence="1" type="ORF">Bca52824_027336</name>
</gene>
<evidence type="ECO:0000313" key="2">
    <source>
        <dbReference type="Proteomes" id="UP000886595"/>
    </source>
</evidence>
<accession>A0A8X7SJM6</accession>
<keyword evidence="2" id="KW-1185">Reference proteome</keyword>
<protein>
    <submittedName>
        <fullName evidence="1">Uncharacterized protein</fullName>
    </submittedName>
</protein>
<sequence>MLRQAADNINVDNFERVNTRASRALRINKQRSKKVAALDKTAASTSGSRPVRYRRPVVNKWDLVTCPACQAIVWNAEAVV</sequence>
<proteinExistence type="predicted"/>